<dbReference type="Proteomes" id="UP000762703">
    <property type="component" value="Unassembled WGS sequence"/>
</dbReference>
<name>A0A8T3VCT0_9EURY</name>
<dbReference type="PANTHER" id="PTHR35337:SF1">
    <property type="entry name" value="SLR1478 PROTEIN"/>
    <property type="match status" value="1"/>
</dbReference>
<feature type="transmembrane region" description="Helical" evidence="1">
    <location>
        <begin position="95"/>
        <end position="120"/>
    </location>
</feature>
<dbReference type="EMBL" id="SUTE01000002">
    <property type="protein sequence ID" value="MBE6504205.1"/>
    <property type="molecule type" value="Genomic_DNA"/>
</dbReference>
<dbReference type="PANTHER" id="PTHR35337">
    <property type="entry name" value="SLR1478 PROTEIN"/>
    <property type="match status" value="1"/>
</dbReference>
<comment type="caution">
    <text evidence="2">The sequence shown here is derived from an EMBL/GenBank/DDBJ whole genome shotgun (WGS) entry which is preliminary data.</text>
</comment>
<feature type="transmembrane region" description="Helical" evidence="1">
    <location>
        <begin position="170"/>
        <end position="191"/>
    </location>
</feature>
<keyword evidence="1" id="KW-1133">Transmembrane helix</keyword>
<dbReference type="RefSeq" id="WP_303735843.1">
    <property type="nucleotide sequence ID" value="NZ_SUTE01000002.1"/>
</dbReference>
<protein>
    <submittedName>
        <fullName evidence="2">Stage II sporulation protein M</fullName>
    </submittedName>
</protein>
<keyword evidence="1" id="KW-0472">Membrane</keyword>
<evidence type="ECO:0000313" key="2">
    <source>
        <dbReference type="EMBL" id="MBE6504205.1"/>
    </source>
</evidence>
<dbReference type="Pfam" id="PF01944">
    <property type="entry name" value="SpoIIM"/>
    <property type="match status" value="1"/>
</dbReference>
<evidence type="ECO:0000313" key="3">
    <source>
        <dbReference type="Proteomes" id="UP000762703"/>
    </source>
</evidence>
<reference evidence="2" key="1">
    <citation type="submission" date="2019-04" db="EMBL/GenBank/DDBJ databases">
        <title>Evolution of Biomass-Degrading Anaerobic Consortia Revealed by Metagenomics.</title>
        <authorList>
            <person name="Peng X."/>
        </authorList>
    </citation>
    <scope>NUCLEOTIDE SEQUENCE</scope>
    <source>
        <strain evidence="2">SIG12</strain>
    </source>
</reference>
<feature type="transmembrane region" description="Helical" evidence="1">
    <location>
        <begin position="70"/>
        <end position="88"/>
    </location>
</feature>
<proteinExistence type="predicted"/>
<dbReference type="InterPro" id="IPR002798">
    <property type="entry name" value="SpoIIM-like"/>
</dbReference>
<keyword evidence="1" id="KW-0812">Transmembrane</keyword>
<gene>
    <name evidence="2" type="ORF">E7Z73_00475</name>
</gene>
<dbReference type="AlphaFoldDB" id="A0A8T3VCT0"/>
<evidence type="ECO:0000256" key="1">
    <source>
        <dbReference type="SAM" id="Phobius"/>
    </source>
</evidence>
<feature type="transmembrane region" description="Helical" evidence="1">
    <location>
        <begin position="17"/>
        <end position="36"/>
    </location>
</feature>
<sequence length="209" mass="23086">MDIKNEIKEAFSENRKIFLLLAILFIINFILGDIFADDISSILIPALREAMLEGNVTSIDAFNIMIHNETAALITFIASIFFAVYAFIAISINGFVIGFMAGYTVKSTQGLIMFLALIVPHGILEIPAFFCSCTSGILLFLFIFRVFKDKIQKNTFSEAYENNKKTIKHALILFAMAVLLFAVAALIEGFITPQIGNIISQQMGGPALL</sequence>
<feature type="transmembrane region" description="Helical" evidence="1">
    <location>
        <begin position="126"/>
        <end position="147"/>
    </location>
</feature>
<accession>A0A8T3VCT0</accession>
<organism evidence="2 3">
    <name type="scientific">Methanobrevibacter millerae</name>
    <dbReference type="NCBI Taxonomy" id="230361"/>
    <lineage>
        <taxon>Archaea</taxon>
        <taxon>Methanobacteriati</taxon>
        <taxon>Methanobacteriota</taxon>
        <taxon>Methanomada group</taxon>
        <taxon>Methanobacteria</taxon>
        <taxon>Methanobacteriales</taxon>
        <taxon>Methanobacteriaceae</taxon>
        <taxon>Methanobrevibacter</taxon>
    </lineage>
</organism>